<dbReference type="Pfam" id="PF00132">
    <property type="entry name" value="Hexapep"/>
    <property type="match status" value="1"/>
</dbReference>
<dbReference type="PANTHER" id="PTHR13061:SF29">
    <property type="entry name" value="GAMMA CARBONIC ANHYDRASE-LIKE 1, MITOCHONDRIAL-RELATED"/>
    <property type="match status" value="1"/>
</dbReference>
<dbReference type="InterPro" id="IPR047324">
    <property type="entry name" value="LbH_gamma_CA-like"/>
</dbReference>
<dbReference type="Gene3D" id="2.160.10.10">
    <property type="entry name" value="Hexapeptide repeat proteins"/>
    <property type="match status" value="1"/>
</dbReference>
<keyword evidence="2" id="KW-1185">Reference proteome</keyword>
<accession>A0AAD7UA34</accession>
<dbReference type="CDD" id="cd04645">
    <property type="entry name" value="LbH_gamma_CA_like"/>
    <property type="match status" value="1"/>
</dbReference>
<dbReference type="Proteomes" id="UP001230188">
    <property type="component" value="Unassembled WGS sequence"/>
</dbReference>
<protein>
    <recommendedName>
        <fullName evidence="3">Gamma carbonic anhydrase family protein</fullName>
    </recommendedName>
</protein>
<evidence type="ECO:0000313" key="2">
    <source>
        <dbReference type="Proteomes" id="UP001230188"/>
    </source>
</evidence>
<dbReference type="InterPro" id="IPR011004">
    <property type="entry name" value="Trimer_LpxA-like_sf"/>
</dbReference>
<organism evidence="1 2">
    <name type="scientific">Chrysophaeum taylorii</name>
    <dbReference type="NCBI Taxonomy" id="2483200"/>
    <lineage>
        <taxon>Eukaryota</taxon>
        <taxon>Sar</taxon>
        <taxon>Stramenopiles</taxon>
        <taxon>Ochrophyta</taxon>
        <taxon>Pelagophyceae</taxon>
        <taxon>Pelagomonadales</taxon>
        <taxon>Pelagomonadaceae</taxon>
        <taxon>Chrysophaeum</taxon>
    </lineage>
</organism>
<evidence type="ECO:0008006" key="3">
    <source>
        <dbReference type="Google" id="ProtNLM"/>
    </source>
</evidence>
<dbReference type="InterPro" id="IPR001451">
    <property type="entry name" value="Hexapep"/>
</dbReference>
<proteinExistence type="predicted"/>
<dbReference type="InterPro" id="IPR050484">
    <property type="entry name" value="Transf_Hexapept/Carb_Anhydrase"/>
</dbReference>
<sequence>MWWRAGRRLLSTAEVKRHRPVMKLENHRPVVQNDTWVAPNAAVVGNVRLGDEVSVWYGAVVRGDPNFVRIGPQSNVQEKAVIQTVETVETGFPAVVDVGECVSIGPGCVLRSCTVGKNVELGAGCLVLDGALIEDNVKLLPGTLVPPGGRIPSGEVWGGKPAKFVAKITEEEARRFFCLASTRS</sequence>
<reference evidence="1" key="1">
    <citation type="submission" date="2023-01" db="EMBL/GenBank/DDBJ databases">
        <title>Metagenome sequencing of chrysophaentin producing Chrysophaeum taylorii.</title>
        <authorList>
            <person name="Davison J."/>
            <person name="Bewley C."/>
        </authorList>
    </citation>
    <scope>NUCLEOTIDE SEQUENCE</scope>
    <source>
        <strain evidence="1">NIES-1699</strain>
    </source>
</reference>
<name>A0AAD7UA34_9STRA</name>
<dbReference type="AlphaFoldDB" id="A0AAD7UA34"/>
<dbReference type="EMBL" id="JAQMWT010000460">
    <property type="protein sequence ID" value="KAJ8600995.1"/>
    <property type="molecule type" value="Genomic_DNA"/>
</dbReference>
<dbReference type="PANTHER" id="PTHR13061">
    <property type="entry name" value="DYNACTIN SUBUNIT P25"/>
    <property type="match status" value="1"/>
</dbReference>
<gene>
    <name evidence="1" type="ORF">CTAYLR_010074</name>
</gene>
<dbReference type="SUPFAM" id="SSF51161">
    <property type="entry name" value="Trimeric LpxA-like enzymes"/>
    <property type="match status" value="1"/>
</dbReference>
<comment type="caution">
    <text evidence="1">The sequence shown here is derived from an EMBL/GenBank/DDBJ whole genome shotgun (WGS) entry which is preliminary data.</text>
</comment>
<evidence type="ECO:0000313" key="1">
    <source>
        <dbReference type="EMBL" id="KAJ8600995.1"/>
    </source>
</evidence>